<protein>
    <recommendedName>
        <fullName evidence="4">Flagellar motor switch protein FliG</fullName>
    </recommendedName>
</protein>
<dbReference type="Gene3D" id="1.10.220.30">
    <property type="match status" value="3"/>
</dbReference>
<dbReference type="GO" id="GO:0071973">
    <property type="term" value="P:bacterial-type flagellum-dependent cell motility"/>
    <property type="evidence" value="ECO:0007669"/>
    <property type="project" value="InterPro"/>
</dbReference>
<name>A0A1D7TW05_9HYPH</name>
<dbReference type="STRING" id="1526658.BHK69_01215"/>
<keyword evidence="8" id="KW-0472">Membrane</keyword>
<keyword evidence="15" id="KW-0282">Flagellum</keyword>
<dbReference type="GO" id="GO:0009425">
    <property type="term" value="C:bacterial-type flagellum basal body"/>
    <property type="evidence" value="ECO:0007669"/>
    <property type="project" value="UniProtKB-SubCell"/>
</dbReference>
<reference evidence="15 16" key="1">
    <citation type="journal article" date="2015" name="Antonie Van Leeuwenhoek">
        <title>Bosea vaviloviae sp. nov., a new species of slow-growing rhizobia isolated from nodules of the relict species Vavilovia formosa (Stev.) Fed.</title>
        <authorList>
            <person name="Safronova V.I."/>
            <person name="Kuznetsova I.G."/>
            <person name="Sazanova A.L."/>
            <person name="Kimeklis A.K."/>
            <person name="Belimov A.A."/>
            <person name="Andronov E.E."/>
            <person name="Pinaev A.G."/>
            <person name="Chizhevskaya E.P."/>
            <person name="Pukhaev A.R."/>
            <person name="Popov K.P."/>
            <person name="Willems A."/>
            <person name="Tikhonovich I.A."/>
        </authorList>
    </citation>
    <scope>NUCLEOTIDE SEQUENCE [LARGE SCALE GENOMIC DNA]</scope>
    <source>
        <strain evidence="15 16">Vaf18</strain>
    </source>
</reference>
<proteinExistence type="inferred from homology"/>
<dbReference type="AlphaFoldDB" id="A0A1D7TW05"/>
<evidence type="ECO:0000256" key="6">
    <source>
        <dbReference type="ARBA" id="ARBA00022500"/>
    </source>
</evidence>
<evidence type="ECO:0000256" key="8">
    <source>
        <dbReference type="ARBA" id="ARBA00023136"/>
    </source>
</evidence>
<dbReference type="GO" id="GO:0003774">
    <property type="term" value="F:cytoskeletal motor activity"/>
    <property type="evidence" value="ECO:0007669"/>
    <property type="project" value="InterPro"/>
</dbReference>
<comment type="function">
    <text evidence="10">FliG is one of three proteins (FliG, FliN, FliM) that forms the rotor-mounted switch complex (C ring), located at the base of the basal body. This complex interacts with the CheY and CheZ chemotaxis proteins, in addition to contacting components of the motor that determine the direction of flagellar rotation.</text>
</comment>
<evidence type="ECO:0000256" key="5">
    <source>
        <dbReference type="ARBA" id="ARBA00022475"/>
    </source>
</evidence>
<sequence>MSMTGTAKDNRANATPAIVPAGDGLSGAQKAAVLVLAMGKPLAGRMLKHFEPGEIRLLMRCAAELGPIPADNIAILVEEFSDRFSSGVNLVGSPREVQKLLTGMLPAEEITEIIGETADAANRSIWDRVSMMSESVLAGYLAKEHPQTIAFILSKLSPSCASRIMTQWPAGQRHELMRRMLNLKPVAEQPGAIVEKALYEGFTLNLARNKGADTHARMADILNKMDSQDMEEALDSLQRVRPESAEMLKGLLFVFEDIVKLSPRDRMAIFDQVATDRLVLALKGTETLFREQILSSLATRARRIVQQDLENGEPALQRDVIEARRAITDIALDMAGRGEIELNSEREDGAYFQ</sequence>
<dbReference type="PRINTS" id="PR00954">
    <property type="entry name" value="FLGMOTORFLIG"/>
</dbReference>
<dbReference type="Pfam" id="PF14842">
    <property type="entry name" value="FliG_N"/>
    <property type="match status" value="1"/>
</dbReference>
<evidence type="ECO:0000256" key="4">
    <source>
        <dbReference type="ARBA" id="ARBA00021870"/>
    </source>
</evidence>
<evidence type="ECO:0000256" key="11">
    <source>
        <dbReference type="SAM" id="MobiDB-lite"/>
    </source>
</evidence>
<dbReference type="Pfam" id="PF14841">
    <property type="entry name" value="FliG_M"/>
    <property type="match status" value="1"/>
</dbReference>
<dbReference type="Proteomes" id="UP000094969">
    <property type="component" value="Chromosome"/>
</dbReference>
<evidence type="ECO:0000313" key="15">
    <source>
        <dbReference type="EMBL" id="AOO79298.1"/>
    </source>
</evidence>
<keyword evidence="6" id="KW-0145">Chemotaxis</keyword>
<gene>
    <name evidence="15" type="ORF">BHK69_01215</name>
</gene>
<feature type="region of interest" description="Disordered" evidence="11">
    <location>
        <begin position="1"/>
        <end position="20"/>
    </location>
</feature>
<dbReference type="InterPro" id="IPR000090">
    <property type="entry name" value="Flg_Motor_Flig"/>
</dbReference>
<dbReference type="InterPro" id="IPR028263">
    <property type="entry name" value="FliG_N"/>
</dbReference>
<dbReference type="KEGG" id="bvv:BHK69_01215"/>
<keyword evidence="5" id="KW-1003">Cell membrane</keyword>
<evidence type="ECO:0000259" key="13">
    <source>
        <dbReference type="Pfam" id="PF14841"/>
    </source>
</evidence>
<feature type="domain" description="Flagellar motor switch protein FliG C-terminal" evidence="12">
    <location>
        <begin position="236"/>
        <end position="342"/>
    </location>
</feature>
<evidence type="ECO:0000259" key="14">
    <source>
        <dbReference type="Pfam" id="PF14842"/>
    </source>
</evidence>
<dbReference type="InterPro" id="IPR032779">
    <property type="entry name" value="FliG_M"/>
</dbReference>
<dbReference type="PANTHER" id="PTHR30534">
    <property type="entry name" value="FLAGELLAR MOTOR SWITCH PROTEIN FLIG"/>
    <property type="match status" value="1"/>
</dbReference>
<dbReference type="GO" id="GO:0005886">
    <property type="term" value="C:plasma membrane"/>
    <property type="evidence" value="ECO:0007669"/>
    <property type="project" value="UniProtKB-SubCell"/>
</dbReference>
<keyword evidence="9" id="KW-0975">Bacterial flagellum</keyword>
<dbReference type="InterPro" id="IPR023087">
    <property type="entry name" value="Flg_Motor_Flig_C"/>
</dbReference>
<evidence type="ECO:0000256" key="2">
    <source>
        <dbReference type="ARBA" id="ARBA00004413"/>
    </source>
</evidence>
<keyword evidence="15" id="KW-0969">Cilium</keyword>
<comment type="similarity">
    <text evidence="3">Belongs to the FliG family.</text>
</comment>
<dbReference type="GO" id="GO:0006935">
    <property type="term" value="P:chemotaxis"/>
    <property type="evidence" value="ECO:0007669"/>
    <property type="project" value="UniProtKB-KW"/>
</dbReference>
<organism evidence="15 16">
    <name type="scientific">Bosea vaviloviae</name>
    <dbReference type="NCBI Taxonomy" id="1526658"/>
    <lineage>
        <taxon>Bacteria</taxon>
        <taxon>Pseudomonadati</taxon>
        <taxon>Pseudomonadota</taxon>
        <taxon>Alphaproteobacteria</taxon>
        <taxon>Hyphomicrobiales</taxon>
        <taxon>Boseaceae</taxon>
        <taxon>Bosea</taxon>
    </lineage>
</organism>
<evidence type="ECO:0000259" key="12">
    <source>
        <dbReference type="Pfam" id="PF01706"/>
    </source>
</evidence>
<evidence type="ECO:0000256" key="3">
    <source>
        <dbReference type="ARBA" id="ARBA00010299"/>
    </source>
</evidence>
<dbReference type="PANTHER" id="PTHR30534:SF0">
    <property type="entry name" value="FLAGELLAR MOTOR SWITCH PROTEIN FLIG"/>
    <property type="match status" value="1"/>
</dbReference>
<accession>A0A1D7TW05</accession>
<dbReference type="SUPFAM" id="SSF48029">
    <property type="entry name" value="FliG"/>
    <property type="match status" value="2"/>
</dbReference>
<keyword evidence="7" id="KW-0283">Flagellar rotation</keyword>
<feature type="domain" description="Flagellar motor switch protein FliG N-terminal" evidence="14">
    <location>
        <begin position="25"/>
        <end position="126"/>
    </location>
</feature>
<feature type="domain" description="Flagellar motor switch protein FliG middle" evidence="13">
    <location>
        <begin position="135"/>
        <end position="204"/>
    </location>
</feature>
<keyword evidence="16" id="KW-1185">Reference proteome</keyword>
<comment type="subcellular location">
    <subcellularLocation>
        <location evidence="1">Bacterial flagellum basal body</location>
    </subcellularLocation>
    <subcellularLocation>
        <location evidence="2">Cell membrane</location>
        <topology evidence="2">Peripheral membrane protein</topology>
        <orientation evidence="2">Cytoplasmic side</orientation>
    </subcellularLocation>
</comment>
<evidence type="ECO:0000256" key="7">
    <source>
        <dbReference type="ARBA" id="ARBA00022779"/>
    </source>
</evidence>
<keyword evidence="15" id="KW-0966">Cell projection</keyword>
<dbReference type="EMBL" id="CP017147">
    <property type="protein sequence ID" value="AOO79298.1"/>
    <property type="molecule type" value="Genomic_DNA"/>
</dbReference>
<evidence type="ECO:0000256" key="9">
    <source>
        <dbReference type="ARBA" id="ARBA00023143"/>
    </source>
</evidence>
<evidence type="ECO:0000313" key="16">
    <source>
        <dbReference type="Proteomes" id="UP000094969"/>
    </source>
</evidence>
<dbReference type="InterPro" id="IPR011002">
    <property type="entry name" value="FliG_a-hlx"/>
</dbReference>
<dbReference type="Pfam" id="PF01706">
    <property type="entry name" value="FliG_C"/>
    <property type="match status" value="1"/>
</dbReference>
<evidence type="ECO:0000256" key="1">
    <source>
        <dbReference type="ARBA" id="ARBA00004117"/>
    </source>
</evidence>
<evidence type="ECO:0000256" key="10">
    <source>
        <dbReference type="ARBA" id="ARBA00025598"/>
    </source>
</evidence>